<feature type="transmembrane region" description="Helical" evidence="2">
    <location>
        <begin position="298"/>
        <end position="320"/>
    </location>
</feature>
<comment type="caution">
    <text evidence="3">The sequence shown here is derived from an EMBL/GenBank/DDBJ whole genome shotgun (WGS) entry which is preliminary data.</text>
</comment>
<dbReference type="InterPro" id="IPR019734">
    <property type="entry name" value="TPR_rpt"/>
</dbReference>
<dbReference type="EMBL" id="NFHO01000001">
    <property type="protein sequence ID" value="OUN44408.1"/>
    <property type="molecule type" value="Genomic_DNA"/>
</dbReference>
<keyword evidence="4" id="KW-1185">Reference proteome</keyword>
<gene>
    <name evidence="3" type="ORF">B5G21_00160</name>
</gene>
<dbReference type="RefSeq" id="WP_087185567.1">
    <property type="nucleotide sequence ID" value="NZ_NFHO01000001.1"/>
</dbReference>
<evidence type="ECO:0000256" key="2">
    <source>
        <dbReference type="SAM" id="Phobius"/>
    </source>
</evidence>
<name>A0A1Y3UB63_9ACTN</name>
<keyword evidence="2" id="KW-0812">Transmembrane</keyword>
<dbReference type="AlphaFoldDB" id="A0A1Y3UB63"/>
<dbReference type="STRING" id="1118060.GCA_000311845_01073"/>
<evidence type="ECO:0000313" key="3">
    <source>
        <dbReference type="EMBL" id="OUN44408.1"/>
    </source>
</evidence>
<dbReference type="Pfam" id="PF13432">
    <property type="entry name" value="TPR_16"/>
    <property type="match status" value="1"/>
</dbReference>
<dbReference type="Gene3D" id="1.25.40.10">
    <property type="entry name" value="Tetratricopeptide repeat domain"/>
    <property type="match status" value="2"/>
</dbReference>
<dbReference type="eggNOG" id="COG0457">
    <property type="taxonomic scope" value="Bacteria"/>
</dbReference>
<keyword evidence="2" id="KW-1133">Transmembrane helix</keyword>
<evidence type="ECO:0000313" key="4">
    <source>
        <dbReference type="Proteomes" id="UP000196560"/>
    </source>
</evidence>
<proteinExistence type="predicted"/>
<evidence type="ECO:0000256" key="1">
    <source>
        <dbReference type="SAM" id="MobiDB-lite"/>
    </source>
</evidence>
<accession>A0A1Y3UB63</accession>
<dbReference type="InterPro" id="IPR011990">
    <property type="entry name" value="TPR-like_helical_dom_sf"/>
</dbReference>
<reference evidence="4" key="1">
    <citation type="submission" date="2017-04" db="EMBL/GenBank/DDBJ databases">
        <title>Function of individual gut microbiota members based on whole genome sequencing of pure cultures obtained from chicken caecum.</title>
        <authorList>
            <person name="Medvecky M."/>
            <person name="Cejkova D."/>
            <person name="Polansky O."/>
            <person name="Karasova D."/>
            <person name="Kubasova T."/>
            <person name="Cizek A."/>
            <person name="Rychlik I."/>
        </authorList>
    </citation>
    <scope>NUCLEOTIDE SEQUENCE [LARGE SCALE GENOMIC DNA]</scope>
    <source>
        <strain evidence="4">An70</strain>
    </source>
</reference>
<protein>
    <submittedName>
        <fullName evidence="3">Uncharacterized protein</fullName>
    </submittedName>
</protein>
<feature type="compositionally biased region" description="Low complexity" evidence="1">
    <location>
        <begin position="428"/>
        <end position="465"/>
    </location>
</feature>
<keyword evidence="2" id="KW-0472">Membrane</keyword>
<dbReference type="Proteomes" id="UP000196560">
    <property type="component" value="Unassembled WGS sequence"/>
</dbReference>
<feature type="region of interest" description="Disordered" evidence="1">
    <location>
        <begin position="425"/>
        <end position="465"/>
    </location>
</feature>
<dbReference type="Pfam" id="PF13181">
    <property type="entry name" value="TPR_8"/>
    <property type="match status" value="1"/>
</dbReference>
<organism evidence="3 4">
    <name type="scientific">Enorma massiliensis</name>
    <dbReference type="NCBI Taxonomy" id="1472761"/>
    <lineage>
        <taxon>Bacteria</taxon>
        <taxon>Bacillati</taxon>
        <taxon>Actinomycetota</taxon>
        <taxon>Coriobacteriia</taxon>
        <taxon>Coriobacteriales</taxon>
        <taxon>Coriobacteriaceae</taxon>
        <taxon>Enorma</taxon>
    </lineage>
</organism>
<sequence length="465" mass="48455">MNAELLERARAAYRAGDFSTAAQMFSACKENSEVAGEVDHLRGNSLMKLGLAREAASAYALALNDAAYGKRGALLTNEGKALSAIGDNEGAVRCFTEALQDSTYATPYKAQLGLGRALLALDRVAEAGTAFRQAAIDGANPAPASALAQLGDCFVKLGRPGDAIESFRTALDFAGPRDDARSINAGLGCAYAASNRPTEALEAFRQATADGLYQLTPEQEEARGRAQDALDAASARNAMAPAGASGLDNTIDPLDPLGKSGALMPDPSDTGFFKMTEAEMIQEDKRQMKIRRKHRHTGLKVFIVFLVLLVLAAGGLAFAYTRGLGFPSQQDALNGLFDAATNEGDTDAYLASGLSDAAKASIVSSIPDGATATITNMDQSMTESTALVTVELPLGGTPQYDVTFVRSDNHIGWVVSSFDLHYDEDATASDSAPSSDTTAETDAASSSTVDTAQGSASDESSAAAE</sequence>
<dbReference type="SUPFAM" id="SSF48452">
    <property type="entry name" value="TPR-like"/>
    <property type="match status" value="1"/>
</dbReference>